<dbReference type="Proteomes" id="UP000199387">
    <property type="component" value="Unassembled WGS sequence"/>
</dbReference>
<dbReference type="Pfam" id="PF00156">
    <property type="entry name" value="Pribosyltran"/>
    <property type="match status" value="1"/>
</dbReference>
<keyword evidence="4" id="KW-1185">Reference proteome</keyword>
<proteinExistence type="inferred from homology"/>
<feature type="domain" description="Phosphoribosyltransferase" evidence="2">
    <location>
        <begin position="140"/>
        <end position="231"/>
    </location>
</feature>
<dbReference type="Gene3D" id="3.40.50.2020">
    <property type="match status" value="1"/>
</dbReference>
<name>A0A1G6QR24_9BACL</name>
<comment type="similarity">
    <text evidence="1">Belongs to the ComF/GntX family.</text>
</comment>
<dbReference type="STRING" id="1236220.SAMN04488112_12310"/>
<dbReference type="InterPro" id="IPR029057">
    <property type="entry name" value="PRTase-like"/>
</dbReference>
<evidence type="ECO:0000313" key="4">
    <source>
        <dbReference type="Proteomes" id="UP000199387"/>
    </source>
</evidence>
<accession>A0A1G6QR24</accession>
<dbReference type="CDD" id="cd06223">
    <property type="entry name" value="PRTases_typeI"/>
    <property type="match status" value="1"/>
</dbReference>
<dbReference type="PANTHER" id="PTHR47505:SF1">
    <property type="entry name" value="DNA UTILIZATION PROTEIN YHGH"/>
    <property type="match status" value="1"/>
</dbReference>
<gene>
    <name evidence="3" type="ORF">SAMN04488112_12310</name>
</gene>
<protein>
    <submittedName>
        <fullName evidence="3">ComF family protein</fullName>
    </submittedName>
</protein>
<reference evidence="3 4" key="1">
    <citation type="submission" date="2016-10" db="EMBL/GenBank/DDBJ databases">
        <authorList>
            <person name="de Groot N.N."/>
        </authorList>
    </citation>
    <scope>NUCLEOTIDE SEQUENCE [LARGE SCALE GENOMIC DNA]</scope>
    <source>
        <strain evidence="3 4">DSM 45514</strain>
    </source>
</reference>
<evidence type="ECO:0000259" key="2">
    <source>
        <dbReference type="Pfam" id="PF00156"/>
    </source>
</evidence>
<dbReference type="EMBL" id="FMZA01000023">
    <property type="protein sequence ID" value="SDC94165.1"/>
    <property type="molecule type" value="Genomic_DNA"/>
</dbReference>
<dbReference type="InterPro" id="IPR051910">
    <property type="entry name" value="ComF/GntX_DNA_util-trans"/>
</dbReference>
<evidence type="ECO:0000256" key="1">
    <source>
        <dbReference type="ARBA" id="ARBA00008007"/>
    </source>
</evidence>
<organism evidence="3 4">
    <name type="scientific">Melghirimyces thermohalophilus</name>
    <dbReference type="NCBI Taxonomy" id="1236220"/>
    <lineage>
        <taxon>Bacteria</taxon>
        <taxon>Bacillati</taxon>
        <taxon>Bacillota</taxon>
        <taxon>Bacilli</taxon>
        <taxon>Bacillales</taxon>
        <taxon>Thermoactinomycetaceae</taxon>
        <taxon>Melghirimyces</taxon>
    </lineage>
</organism>
<dbReference type="AlphaFoldDB" id="A0A1G6QR24"/>
<dbReference type="PANTHER" id="PTHR47505">
    <property type="entry name" value="DNA UTILIZATION PROTEIN YHGH"/>
    <property type="match status" value="1"/>
</dbReference>
<dbReference type="RefSeq" id="WP_176758015.1">
    <property type="nucleotide sequence ID" value="NZ_FMZA01000023.1"/>
</dbReference>
<sequence length="232" mass="26265">MIQWKKWFTGPGSCCLCDAPHRASSWSAVWERVCPSCRCRLHRIDSPCCPRCGRAGIGSLCEDCLTGPGGELERNVAVLQYTAYPRELIHLYKYRGREHLARPLAEMMAERVFSAGIRAEAVTCVPLHPQRLKERGFNQSERLAQEAARHLGLPFIPTLKKVRSTPPQSKSSRWERMAMLEEAFQSSDWKRIAGRVWLVIDDVYTTGATMVECARTLKRAGAQRIYSATLAR</sequence>
<dbReference type="InterPro" id="IPR000836">
    <property type="entry name" value="PRTase_dom"/>
</dbReference>
<dbReference type="SUPFAM" id="SSF53271">
    <property type="entry name" value="PRTase-like"/>
    <property type="match status" value="1"/>
</dbReference>
<evidence type="ECO:0000313" key="3">
    <source>
        <dbReference type="EMBL" id="SDC94165.1"/>
    </source>
</evidence>